<dbReference type="InterPro" id="IPR036237">
    <property type="entry name" value="Xyl_isomerase-like_sf"/>
</dbReference>
<dbReference type="PANTHER" id="PTHR12110">
    <property type="entry name" value="HYDROXYPYRUVATE ISOMERASE"/>
    <property type="match status" value="1"/>
</dbReference>
<keyword evidence="3" id="KW-1185">Reference proteome</keyword>
<dbReference type="InterPro" id="IPR050312">
    <property type="entry name" value="IolE/XylAMocC-like"/>
</dbReference>
<reference evidence="2 3" key="1">
    <citation type="submission" date="2019-12" db="EMBL/GenBank/DDBJ databases">
        <title>Genomic-based taxomic classification of the family Erythrobacteraceae.</title>
        <authorList>
            <person name="Xu L."/>
        </authorList>
    </citation>
    <scope>NUCLEOTIDE SEQUENCE [LARGE SCALE GENOMIC DNA]</scope>
    <source>
        <strain evidence="2 3">DSM 17792</strain>
    </source>
</reference>
<comment type="caution">
    <text evidence="2">The sequence shown here is derived from an EMBL/GenBank/DDBJ whole genome shotgun (WGS) entry which is preliminary data.</text>
</comment>
<dbReference type="Pfam" id="PF01261">
    <property type="entry name" value="AP_endonuc_2"/>
    <property type="match status" value="1"/>
</dbReference>
<dbReference type="PANTHER" id="PTHR12110:SF41">
    <property type="entry name" value="INOSOSE DEHYDRATASE"/>
    <property type="match status" value="1"/>
</dbReference>
<feature type="domain" description="Xylose isomerase-like TIM barrel" evidence="1">
    <location>
        <begin position="49"/>
        <end position="262"/>
    </location>
</feature>
<evidence type="ECO:0000313" key="3">
    <source>
        <dbReference type="Proteomes" id="UP000448199"/>
    </source>
</evidence>
<dbReference type="OrthoDB" id="9798407at2"/>
<dbReference type="AlphaFoldDB" id="A0A844XMZ8"/>
<dbReference type="Gene3D" id="3.20.20.150">
    <property type="entry name" value="Divalent-metal-dependent TIM barrel enzymes"/>
    <property type="match status" value="1"/>
</dbReference>
<gene>
    <name evidence="2" type="ORF">GRI69_01725</name>
</gene>
<proteinExistence type="predicted"/>
<organism evidence="2 3">
    <name type="scientific">Qipengyuania vulgaris</name>
    <dbReference type="NCBI Taxonomy" id="291985"/>
    <lineage>
        <taxon>Bacteria</taxon>
        <taxon>Pseudomonadati</taxon>
        <taxon>Pseudomonadota</taxon>
        <taxon>Alphaproteobacteria</taxon>
        <taxon>Sphingomonadales</taxon>
        <taxon>Erythrobacteraceae</taxon>
        <taxon>Qipengyuania</taxon>
    </lineage>
</organism>
<dbReference type="RefSeq" id="WP_160726589.1">
    <property type="nucleotide sequence ID" value="NZ_WTYC01000001.1"/>
</dbReference>
<name>A0A844XMZ8_9SPHN</name>
<dbReference type="InterPro" id="IPR013022">
    <property type="entry name" value="Xyl_isomerase-like_TIM-brl"/>
</dbReference>
<protein>
    <submittedName>
        <fullName evidence="2">TIM barrel protein</fullName>
    </submittedName>
</protein>
<evidence type="ECO:0000313" key="2">
    <source>
        <dbReference type="EMBL" id="MXO46980.1"/>
    </source>
</evidence>
<dbReference type="Proteomes" id="UP000448199">
    <property type="component" value="Unassembled WGS sequence"/>
</dbReference>
<dbReference type="EMBL" id="WTYC01000001">
    <property type="protein sequence ID" value="MXO46980.1"/>
    <property type="molecule type" value="Genomic_DNA"/>
</dbReference>
<sequence length="282" mass="30897">MRIALSAFPLLYLLSCTGVTTPPRTDIGVQLYTVRGEMERDAFATLRHVAALGFGEVEFAGAYGNPPEALCAETRKLGLGVAAAHADWQKLRRDPSAAIAEAKALCADTVMLAWLPPEERRTREQWENWINQLNRANELARAEGLALAYHAHDFEFEQVGGIRPIDLLMEGLDPQIGFELDTYWIAKAGLDPLQFLKDHADRVTHLHLKDMAADGSMADVGNGVLDIEAIVAQARAQGVKHFLVERDDAPDPWASLATSLDSLRPMALQRRAPSIPSGATKP</sequence>
<accession>A0A844XMZ8</accession>
<dbReference type="SUPFAM" id="SSF51658">
    <property type="entry name" value="Xylose isomerase-like"/>
    <property type="match status" value="1"/>
</dbReference>
<evidence type="ECO:0000259" key="1">
    <source>
        <dbReference type="Pfam" id="PF01261"/>
    </source>
</evidence>